<dbReference type="AlphaFoldDB" id="A0A132TTG2"/>
<organism evidence="1 2">
    <name type="scientific">Paenibacillus riograndensis</name>
    <dbReference type="NCBI Taxonomy" id="483937"/>
    <lineage>
        <taxon>Bacteria</taxon>
        <taxon>Bacillati</taxon>
        <taxon>Bacillota</taxon>
        <taxon>Bacilli</taxon>
        <taxon>Bacillales</taxon>
        <taxon>Paenibacillaceae</taxon>
        <taxon>Paenibacillus</taxon>
        <taxon>Paenibacillus sonchi group</taxon>
    </lineage>
</organism>
<evidence type="ECO:0000313" key="1">
    <source>
        <dbReference type="EMBL" id="KWX74629.1"/>
    </source>
</evidence>
<dbReference type="EMBL" id="LIRB01000138">
    <property type="protein sequence ID" value="KWX74629.1"/>
    <property type="molecule type" value="Genomic_DNA"/>
</dbReference>
<comment type="caution">
    <text evidence="1">The sequence shown here is derived from an EMBL/GenBank/DDBJ whole genome shotgun (WGS) entry which is preliminary data.</text>
</comment>
<protein>
    <submittedName>
        <fullName evidence="1">Uncharacterized protein</fullName>
    </submittedName>
</protein>
<sequence>MNRHGAVRTITNSASYTGVTTKLILPTTINAVNGYVDWYLGIGDAAIESGISYSYEGFKVFLGSSYGDVSTYNESHPVASLAKGQTVDLKLVYDYATNRATLYVNGSPLPWTNNVNVGTTKNLLSTHNKVKMIHGVQDQGGSSYSQASFSQTQLRMDTAGAIYNTWTDNLSSTSRVVVSTKEHPADPTSADKFTIYNFAPLITKLDPA</sequence>
<evidence type="ECO:0000313" key="2">
    <source>
        <dbReference type="Proteomes" id="UP000070475"/>
    </source>
</evidence>
<reference evidence="1 2" key="1">
    <citation type="submission" date="2015-08" db="EMBL/GenBank/DDBJ databases">
        <title>Genomes of Paenibacillus riograndensis.</title>
        <authorList>
            <person name="Sant'Anna F.H."/>
            <person name="Souza R."/>
            <person name="Ambrosini A."/>
            <person name="Bach E."/>
            <person name="Fernandes G."/>
            <person name="Balsanelli E."/>
            <person name="Baura V.A."/>
            <person name="Pedrosa F.O."/>
            <person name="Souza E.M."/>
            <person name="Passaglia L."/>
        </authorList>
    </citation>
    <scope>NUCLEOTIDE SEQUENCE [LARGE SCALE GENOMIC DNA]</scope>
    <source>
        <strain evidence="1 2">CAS34</strain>
    </source>
</reference>
<keyword evidence="2" id="KW-1185">Reference proteome</keyword>
<gene>
    <name evidence="1" type="ORF">AMQ84_19625</name>
</gene>
<dbReference type="PATRIC" id="fig|483937.3.peg.694"/>
<accession>A0A132TTG2</accession>
<dbReference type="OrthoDB" id="2913027at2"/>
<dbReference type="RefSeq" id="WP_060861719.1">
    <property type="nucleotide sequence ID" value="NZ_LIRB01000138.1"/>
</dbReference>
<name>A0A132TTG2_9BACL</name>
<dbReference type="Proteomes" id="UP000070475">
    <property type="component" value="Unassembled WGS sequence"/>
</dbReference>
<proteinExistence type="predicted"/>